<dbReference type="AlphaFoldDB" id="A0AAF0QU39"/>
<evidence type="ECO:0000313" key="2">
    <source>
        <dbReference type="Proteomes" id="UP001234989"/>
    </source>
</evidence>
<organism evidence="1 2">
    <name type="scientific">Solanum verrucosum</name>
    <dbReference type="NCBI Taxonomy" id="315347"/>
    <lineage>
        <taxon>Eukaryota</taxon>
        <taxon>Viridiplantae</taxon>
        <taxon>Streptophyta</taxon>
        <taxon>Embryophyta</taxon>
        <taxon>Tracheophyta</taxon>
        <taxon>Spermatophyta</taxon>
        <taxon>Magnoliopsida</taxon>
        <taxon>eudicotyledons</taxon>
        <taxon>Gunneridae</taxon>
        <taxon>Pentapetalae</taxon>
        <taxon>asterids</taxon>
        <taxon>lamiids</taxon>
        <taxon>Solanales</taxon>
        <taxon>Solanaceae</taxon>
        <taxon>Solanoideae</taxon>
        <taxon>Solaneae</taxon>
        <taxon>Solanum</taxon>
    </lineage>
</organism>
<accession>A0AAF0QU39</accession>
<sequence length="48" mass="5646">MIQHTLRDGLISIDYVKLEMNLVNPLTIPLQWRVMSRTSRGIMRFLST</sequence>
<evidence type="ECO:0000313" key="1">
    <source>
        <dbReference type="EMBL" id="WMV29398.1"/>
    </source>
</evidence>
<gene>
    <name evidence="1" type="ORF">MTR67_022783</name>
</gene>
<dbReference type="EMBL" id="CP133616">
    <property type="protein sequence ID" value="WMV29398.1"/>
    <property type="molecule type" value="Genomic_DNA"/>
</dbReference>
<dbReference type="Proteomes" id="UP001234989">
    <property type="component" value="Chromosome 5"/>
</dbReference>
<protein>
    <submittedName>
        <fullName evidence="1">Uncharacterized protein</fullName>
    </submittedName>
</protein>
<proteinExistence type="predicted"/>
<name>A0AAF0QU39_SOLVR</name>
<keyword evidence="2" id="KW-1185">Reference proteome</keyword>
<reference evidence="1" key="1">
    <citation type="submission" date="2023-08" db="EMBL/GenBank/DDBJ databases">
        <title>A de novo genome assembly of Solanum verrucosum Schlechtendal, a Mexican diploid species geographically isolated from the other diploid A-genome species in potato relatives.</title>
        <authorList>
            <person name="Hosaka K."/>
        </authorList>
    </citation>
    <scope>NUCLEOTIDE SEQUENCE</scope>
    <source>
        <tissue evidence="1">Young leaves</tissue>
    </source>
</reference>